<keyword evidence="2" id="KW-0067">ATP-binding</keyword>
<reference evidence="4" key="1">
    <citation type="journal article" date="2019" name="Int. J. Syst. Evol. Microbiol.">
        <title>The Global Catalogue of Microorganisms (GCM) 10K type strain sequencing project: providing services to taxonomists for standard genome sequencing and annotation.</title>
        <authorList>
            <consortium name="The Broad Institute Genomics Platform"/>
            <consortium name="The Broad Institute Genome Sequencing Center for Infectious Disease"/>
            <person name="Wu L."/>
            <person name="Ma J."/>
        </authorList>
    </citation>
    <scope>NUCLEOTIDE SEQUENCE [LARGE SCALE GENOMIC DNA]</scope>
    <source>
        <strain evidence="4">CCUG 58412</strain>
    </source>
</reference>
<evidence type="ECO:0000313" key="4">
    <source>
        <dbReference type="Proteomes" id="UP001597128"/>
    </source>
</evidence>
<dbReference type="GO" id="GO:0004715">
    <property type="term" value="F:non-membrane spanning protein tyrosine kinase activity"/>
    <property type="evidence" value="ECO:0007669"/>
    <property type="project" value="UniProtKB-EC"/>
</dbReference>
<proteinExistence type="predicted"/>
<dbReference type="NCBIfam" id="TIGR01007">
    <property type="entry name" value="eps_fam"/>
    <property type="match status" value="1"/>
</dbReference>
<accession>A0ABW3F2C8</accession>
<dbReference type="Gene3D" id="3.40.50.300">
    <property type="entry name" value="P-loop containing nucleotide triphosphate hydrolases"/>
    <property type="match status" value="1"/>
</dbReference>
<dbReference type="InterPro" id="IPR050445">
    <property type="entry name" value="Bact_polysacc_biosynth/exp"/>
</dbReference>
<sequence>MTIKHHIIDTLPKHPISRIGKCLVEMGKISIEDTEKILKKQNETGQRFGDAAISLGLVSDEDIKVALSQQFDYSFITPANSTYHKDLRAAYDPFSNQVESYRGLRSQLLFRWFNEGFKAVSFIASNRGEGASYLVSNLAVAFAQLGKKTLLIDGNLRHPRIHEIFNLKNKFGLSDILVDRVSVIDALQHLQDIPNLSVLSSGTVPPNPQELLGRLTFNQIIKNASTVFDVILIDTPAISDCSDSQIWSSLTKGVVMVSRLHHTSIEDLKVLKRSVDLTDASVIGAVVNEF</sequence>
<name>A0ABW3F2C8_9PROT</name>
<evidence type="ECO:0000313" key="3">
    <source>
        <dbReference type="EMBL" id="MFD0912564.1"/>
    </source>
</evidence>
<dbReference type="Proteomes" id="UP001597128">
    <property type="component" value="Unassembled WGS sequence"/>
</dbReference>
<dbReference type="InterPro" id="IPR037257">
    <property type="entry name" value="T2SS_E_N_sf"/>
</dbReference>
<comment type="caution">
    <text evidence="3">The sequence shown here is derived from an EMBL/GenBank/DDBJ whole genome shotgun (WGS) entry which is preliminary data.</text>
</comment>
<dbReference type="PANTHER" id="PTHR32309">
    <property type="entry name" value="TYROSINE-PROTEIN KINASE"/>
    <property type="match status" value="1"/>
</dbReference>
<gene>
    <name evidence="3" type="ORF">ACFQ1Z_03290</name>
</gene>
<dbReference type="SUPFAM" id="SSF52540">
    <property type="entry name" value="P-loop containing nucleoside triphosphate hydrolases"/>
    <property type="match status" value="1"/>
</dbReference>
<organism evidence="3 4">
    <name type="scientific">Methylophilus luteus</name>
    <dbReference type="NCBI Taxonomy" id="640108"/>
    <lineage>
        <taxon>Bacteria</taxon>
        <taxon>Pseudomonadati</taxon>
        <taxon>Pseudomonadota</taxon>
        <taxon>Betaproteobacteria</taxon>
        <taxon>Nitrosomonadales</taxon>
        <taxon>Methylophilaceae</taxon>
        <taxon>Methylophilus</taxon>
    </lineage>
</organism>
<dbReference type="EC" id="2.7.10.2" evidence="3"/>
<dbReference type="EMBL" id="JBHTKB010000001">
    <property type="protein sequence ID" value="MFD0912564.1"/>
    <property type="molecule type" value="Genomic_DNA"/>
</dbReference>
<evidence type="ECO:0000256" key="1">
    <source>
        <dbReference type="ARBA" id="ARBA00022741"/>
    </source>
</evidence>
<dbReference type="PANTHER" id="PTHR32309:SF13">
    <property type="entry name" value="FERRIC ENTEROBACTIN TRANSPORT PROTEIN FEPE"/>
    <property type="match status" value="1"/>
</dbReference>
<dbReference type="RefSeq" id="WP_379055615.1">
    <property type="nucleotide sequence ID" value="NZ_JBHTKB010000001.1"/>
</dbReference>
<dbReference type="CDD" id="cd05387">
    <property type="entry name" value="BY-kinase"/>
    <property type="match status" value="1"/>
</dbReference>
<dbReference type="InterPro" id="IPR005702">
    <property type="entry name" value="Wzc-like_C"/>
</dbReference>
<evidence type="ECO:0000256" key="2">
    <source>
        <dbReference type="ARBA" id="ARBA00022840"/>
    </source>
</evidence>
<keyword evidence="4" id="KW-1185">Reference proteome</keyword>
<dbReference type="SUPFAM" id="SSF160246">
    <property type="entry name" value="EspE N-terminal domain-like"/>
    <property type="match status" value="1"/>
</dbReference>
<dbReference type="InterPro" id="IPR027417">
    <property type="entry name" value="P-loop_NTPase"/>
</dbReference>
<keyword evidence="3" id="KW-0808">Transferase</keyword>
<keyword evidence="1" id="KW-0547">Nucleotide-binding</keyword>
<protein>
    <submittedName>
        <fullName evidence="3">Polysaccharide biosynthesis tyrosine autokinase</fullName>
        <ecNumber evidence="3">2.7.10.2</ecNumber>
    </submittedName>
</protein>